<gene>
    <name evidence="2" type="ORF">LKD36_03795</name>
</gene>
<evidence type="ECO:0000313" key="3">
    <source>
        <dbReference type="Proteomes" id="UP001198220"/>
    </source>
</evidence>
<reference evidence="2 3" key="1">
    <citation type="submission" date="2021-10" db="EMBL/GenBank/DDBJ databases">
        <title>Anaerobic single-cell dispensing facilitates the cultivation of human gut bacteria.</title>
        <authorList>
            <person name="Afrizal A."/>
        </authorList>
    </citation>
    <scope>NUCLEOTIDE SEQUENCE [LARGE SCALE GENOMIC DNA]</scope>
    <source>
        <strain evidence="2 3">CLA-AA-H276</strain>
    </source>
</reference>
<evidence type="ECO:0000313" key="2">
    <source>
        <dbReference type="EMBL" id="MCC2125300.1"/>
    </source>
</evidence>
<name>A0AAE3DAM6_9FIRM</name>
<keyword evidence="3" id="KW-1185">Reference proteome</keyword>
<dbReference type="RefSeq" id="WP_308458756.1">
    <property type="nucleotide sequence ID" value="NZ_JAJEPS010000002.1"/>
</dbReference>
<comment type="caution">
    <text evidence="2">The sequence shown here is derived from an EMBL/GenBank/DDBJ whole genome shotgun (WGS) entry which is preliminary data.</text>
</comment>
<dbReference type="Proteomes" id="UP001198220">
    <property type="component" value="Unassembled WGS sequence"/>
</dbReference>
<proteinExistence type="predicted"/>
<evidence type="ECO:0000256" key="1">
    <source>
        <dbReference type="SAM" id="MobiDB-lite"/>
    </source>
</evidence>
<accession>A0AAE3DAM6</accession>
<protein>
    <submittedName>
        <fullName evidence="2">Uncharacterized protein</fullName>
    </submittedName>
</protein>
<feature type="region of interest" description="Disordered" evidence="1">
    <location>
        <begin position="217"/>
        <end position="243"/>
    </location>
</feature>
<dbReference type="EMBL" id="JAJEPS010000002">
    <property type="protein sequence ID" value="MCC2125300.1"/>
    <property type="molecule type" value="Genomic_DNA"/>
</dbReference>
<organism evidence="2 3">
    <name type="scientific">Hominiventricola filiformis</name>
    <dbReference type="NCBI Taxonomy" id="2885352"/>
    <lineage>
        <taxon>Bacteria</taxon>
        <taxon>Bacillati</taxon>
        <taxon>Bacillota</taxon>
        <taxon>Clostridia</taxon>
        <taxon>Lachnospirales</taxon>
        <taxon>Lachnospiraceae</taxon>
        <taxon>Hominiventricola</taxon>
    </lineage>
</organism>
<feature type="compositionally biased region" description="Basic and acidic residues" evidence="1">
    <location>
        <begin position="225"/>
        <end position="234"/>
    </location>
</feature>
<dbReference type="AlphaFoldDB" id="A0AAE3DAM6"/>
<sequence>MGHIKIDRRILEWEWYKDLNTCRLFFHLLLRANWKDGRFQGMEIPRGSLVTSYNNLAAETGLSVKNVRTALKHLETTGEVAVNRHPKFSVVTVNNYNLYQSDGTINGSQVADNRQTTGKQVATIEEVKKVRSKESNNNIPSAPDDKSPCAGSFLLNDGTSYEITENDVDKFQQLYPGIDVRQEIRNITGWCISNPKNRKTRAGAKRFLNGWLSRAQNSARPNKGYSREEEKTDVKSGSSFRAW</sequence>